<dbReference type="Proteomes" id="UP000077755">
    <property type="component" value="Chromosome 1"/>
</dbReference>
<evidence type="ECO:0000313" key="3">
    <source>
        <dbReference type="Proteomes" id="UP000077755"/>
    </source>
</evidence>
<reference evidence="2" key="1">
    <citation type="journal article" date="2016" name="Nat. Genet.">
        <title>A high-quality carrot genome assembly provides new insights into carotenoid accumulation and asterid genome evolution.</title>
        <authorList>
            <person name="Iorizzo M."/>
            <person name="Ellison S."/>
            <person name="Senalik D."/>
            <person name="Zeng P."/>
            <person name="Satapoomin P."/>
            <person name="Huang J."/>
            <person name="Bowman M."/>
            <person name="Iovene M."/>
            <person name="Sanseverino W."/>
            <person name="Cavagnaro P."/>
            <person name="Yildiz M."/>
            <person name="Macko-Podgorni A."/>
            <person name="Moranska E."/>
            <person name="Grzebelus E."/>
            <person name="Grzebelus D."/>
            <person name="Ashrafi H."/>
            <person name="Zheng Z."/>
            <person name="Cheng S."/>
            <person name="Spooner D."/>
            <person name="Van Deynze A."/>
            <person name="Simon P."/>
        </authorList>
    </citation>
    <scope>NUCLEOTIDE SEQUENCE</scope>
    <source>
        <tissue evidence="2">Leaf</tissue>
    </source>
</reference>
<feature type="compositionally biased region" description="Pro residues" evidence="1">
    <location>
        <begin position="132"/>
        <end position="148"/>
    </location>
</feature>
<name>A0AAF1AMJ2_DAUCS</name>
<dbReference type="EMBL" id="CP093343">
    <property type="protein sequence ID" value="WOG85997.1"/>
    <property type="molecule type" value="Genomic_DNA"/>
</dbReference>
<reference evidence="2" key="2">
    <citation type="submission" date="2022-03" db="EMBL/GenBank/DDBJ databases">
        <title>Draft title - Genomic analysis of global carrot germplasm unveils the trajectory of domestication and the origin of high carotenoid orange carrot.</title>
        <authorList>
            <person name="Iorizzo M."/>
            <person name="Ellison S."/>
            <person name="Senalik D."/>
            <person name="Macko-Podgorni A."/>
            <person name="Grzebelus D."/>
            <person name="Bostan H."/>
            <person name="Rolling W."/>
            <person name="Curaba J."/>
            <person name="Simon P."/>
        </authorList>
    </citation>
    <scope>NUCLEOTIDE SEQUENCE</scope>
    <source>
        <tissue evidence="2">Leaf</tissue>
    </source>
</reference>
<dbReference type="PANTHER" id="PTHR33699">
    <property type="entry name" value="EXPRESSED PROTEIN"/>
    <property type="match status" value="1"/>
</dbReference>
<evidence type="ECO:0000313" key="2">
    <source>
        <dbReference type="EMBL" id="WOG85997.1"/>
    </source>
</evidence>
<dbReference type="PANTHER" id="PTHR33699:SF2">
    <property type="entry name" value="PATHOGENIC TYPE III EFFECTOR AVIRULENCE FACTOR AVR AVRRPT-CLEAVAGE: CLEAVAGE SITE PROTEIN-RELATED"/>
    <property type="match status" value="1"/>
</dbReference>
<feature type="region of interest" description="Disordered" evidence="1">
    <location>
        <begin position="104"/>
        <end position="155"/>
    </location>
</feature>
<evidence type="ECO:0008006" key="4">
    <source>
        <dbReference type="Google" id="ProtNLM"/>
    </source>
</evidence>
<sequence>MYISASQIYEFFIFFFFVKPVFKPACEMKRGSQVPAFGSWDCNDEDLEFTQCFETAARTTSGGLLRYSYTGGECDDLYLSGDLYQNHIVTPAMIIVPRRHKEKGGYKNVKQGKKEKEEYGGYQVREATSRQGPPPPPARRNKAPPPPKPVDEDLYKISPDLLYARTKKKRGFGLFSCCMSPSGGF</sequence>
<evidence type="ECO:0000256" key="1">
    <source>
        <dbReference type="SAM" id="MobiDB-lite"/>
    </source>
</evidence>
<keyword evidence="3" id="KW-1185">Reference proteome</keyword>
<gene>
    <name evidence="2" type="ORF">DCAR_0105191</name>
</gene>
<organism evidence="2 3">
    <name type="scientific">Daucus carota subsp. sativus</name>
    <name type="common">Carrot</name>
    <dbReference type="NCBI Taxonomy" id="79200"/>
    <lineage>
        <taxon>Eukaryota</taxon>
        <taxon>Viridiplantae</taxon>
        <taxon>Streptophyta</taxon>
        <taxon>Embryophyta</taxon>
        <taxon>Tracheophyta</taxon>
        <taxon>Spermatophyta</taxon>
        <taxon>Magnoliopsida</taxon>
        <taxon>eudicotyledons</taxon>
        <taxon>Gunneridae</taxon>
        <taxon>Pentapetalae</taxon>
        <taxon>asterids</taxon>
        <taxon>campanulids</taxon>
        <taxon>Apiales</taxon>
        <taxon>Apiaceae</taxon>
        <taxon>Apioideae</taxon>
        <taxon>Scandiceae</taxon>
        <taxon>Daucinae</taxon>
        <taxon>Daucus</taxon>
        <taxon>Daucus sect. Daucus</taxon>
    </lineage>
</organism>
<proteinExistence type="predicted"/>
<accession>A0AAF1AMJ2</accession>
<protein>
    <recommendedName>
        <fullName evidence="4">RIN4 pathogenic type III effector avirulence factor Avr cleavage site domain-containing protein</fullName>
    </recommendedName>
</protein>
<dbReference type="AlphaFoldDB" id="A0AAF1AMJ2"/>